<dbReference type="Gene3D" id="3.40.50.1820">
    <property type="entry name" value="alpha/beta hydrolase"/>
    <property type="match status" value="1"/>
</dbReference>
<name>A0ABP8I9E3_9BURK</name>
<evidence type="ECO:0000256" key="6">
    <source>
        <dbReference type="ARBA" id="ARBA00023002"/>
    </source>
</evidence>
<evidence type="ECO:0000256" key="15">
    <source>
        <dbReference type="ARBA" id="ARBA00049778"/>
    </source>
</evidence>
<dbReference type="PANTHER" id="PTHR47470:SF1">
    <property type="entry name" value="FAD-DEPENDENT OXIDOREDUCTASE 2 FAD BINDING DOMAIN-CONTAINING PROTEIN"/>
    <property type="match status" value="1"/>
</dbReference>
<dbReference type="Pfam" id="PF00732">
    <property type="entry name" value="GMC_oxred_N"/>
    <property type="match status" value="1"/>
</dbReference>
<comment type="similarity">
    <text evidence="2">Belongs to the GMC oxidoreductase family.</text>
</comment>
<dbReference type="Gene3D" id="3.50.50.60">
    <property type="entry name" value="FAD/NAD(P)-binding domain"/>
    <property type="match status" value="3"/>
</dbReference>
<gene>
    <name evidence="20" type="ORF">GCM10023165_45210</name>
</gene>
<comment type="pathway">
    <text evidence="12">Steroid metabolism; cholesterol degradation.</text>
</comment>
<reference evidence="21" key="1">
    <citation type="journal article" date="2019" name="Int. J. Syst. Evol. Microbiol.">
        <title>The Global Catalogue of Microorganisms (GCM) 10K type strain sequencing project: providing services to taxonomists for standard genome sequencing and annotation.</title>
        <authorList>
            <consortium name="The Broad Institute Genomics Platform"/>
            <consortium name="The Broad Institute Genome Sequencing Center for Infectious Disease"/>
            <person name="Wu L."/>
            <person name="Ma J."/>
        </authorList>
    </citation>
    <scope>NUCLEOTIDE SEQUENCE [LARGE SCALE GENOMIC DNA]</scope>
    <source>
        <strain evidence="21">JCM 17804</strain>
    </source>
</reference>
<keyword evidence="10" id="KW-0413">Isomerase</keyword>
<protein>
    <recommendedName>
        <fullName evidence="14">Cholesterol oxidase</fullName>
        <ecNumber evidence="13">1.1.3.6</ecNumber>
        <ecNumber evidence="11">5.3.3.1</ecNumber>
    </recommendedName>
    <alternativeName>
        <fullName evidence="15">Cholesterol isomerase</fullName>
    </alternativeName>
</protein>
<evidence type="ECO:0000256" key="12">
    <source>
        <dbReference type="ARBA" id="ARBA00049645"/>
    </source>
</evidence>
<evidence type="ECO:0000259" key="19">
    <source>
        <dbReference type="Pfam" id="PF05199"/>
    </source>
</evidence>
<dbReference type="SUPFAM" id="SSF53474">
    <property type="entry name" value="alpha/beta-Hydrolases"/>
    <property type="match status" value="1"/>
</dbReference>
<dbReference type="InterPro" id="IPR039648">
    <property type="entry name" value="DHPH_N"/>
</dbReference>
<proteinExistence type="inferred from homology"/>
<dbReference type="InterPro" id="IPR007867">
    <property type="entry name" value="GMC_OxRtase_C"/>
</dbReference>
<dbReference type="Proteomes" id="UP001500975">
    <property type="component" value="Unassembled WGS sequence"/>
</dbReference>
<keyword evidence="4" id="KW-0285">Flavoprotein</keyword>
<dbReference type="InterPro" id="IPR000073">
    <property type="entry name" value="AB_hydrolase_1"/>
</dbReference>
<evidence type="ECO:0000256" key="14">
    <source>
        <dbReference type="ARBA" id="ARBA00049744"/>
    </source>
</evidence>
<keyword evidence="5" id="KW-0274">FAD</keyword>
<evidence type="ECO:0000256" key="1">
    <source>
        <dbReference type="ARBA" id="ARBA00001974"/>
    </source>
</evidence>
<organism evidence="20 21">
    <name type="scientific">Variovorax defluvii</name>
    <dbReference type="NCBI Taxonomy" id="913761"/>
    <lineage>
        <taxon>Bacteria</taxon>
        <taxon>Pseudomonadati</taxon>
        <taxon>Pseudomonadota</taxon>
        <taxon>Betaproteobacteria</taxon>
        <taxon>Burkholderiales</taxon>
        <taxon>Comamonadaceae</taxon>
        <taxon>Variovorax</taxon>
    </lineage>
</organism>
<feature type="domain" description="Glucose-methanol-choline oxidoreductase C-terminal" evidence="19">
    <location>
        <begin position="517"/>
        <end position="578"/>
    </location>
</feature>
<evidence type="ECO:0000256" key="9">
    <source>
        <dbReference type="ARBA" id="ARBA00023221"/>
    </source>
</evidence>
<dbReference type="InterPro" id="IPR052542">
    <property type="entry name" value="Cholesterol_Oxidase"/>
</dbReference>
<keyword evidence="6" id="KW-0560">Oxidoreductase</keyword>
<feature type="domain" description="Pyridine nucleotide-disulphide oxidoreductase N-terminal" evidence="16">
    <location>
        <begin position="19"/>
        <end position="63"/>
    </location>
</feature>
<keyword evidence="21" id="KW-1185">Reference proteome</keyword>
<dbReference type="InterPro" id="IPR036188">
    <property type="entry name" value="FAD/NAD-bd_sf"/>
</dbReference>
<dbReference type="EMBL" id="BAABGJ010000080">
    <property type="protein sequence ID" value="GAA4354212.1"/>
    <property type="molecule type" value="Genomic_DNA"/>
</dbReference>
<feature type="domain" description="Glucose-methanol-choline oxidoreductase N-terminal" evidence="18">
    <location>
        <begin position="88"/>
        <end position="297"/>
    </location>
</feature>
<dbReference type="EC" id="1.1.3.6" evidence="13"/>
<evidence type="ECO:0000256" key="7">
    <source>
        <dbReference type="ARBA" id="ARBA00023098"/>
    </source>
</evidence>
<keyword evidence="7" id="KW-0443">Lipid metabolism</keyword>
<keyword evidence="3" id="KW-0153">Cholesterol metabolism</keyword>
<evidence type="ECO:0000256" key="5">
    <source>
        <dbReference type="ARBA" id="ARBA00022827"/>
    </source>
</evidence>
<evidence type="ECO:0000259" key="16">
    <source>
        <dbReference type="Pfam" id="PF00070"/>
    </source>
</evidence>
<dbReference type="Pfam" id="PF00070">
    <property type="entry name" value="Pyr_redox"/>
    <property type="match status" value="1"/>
</dbReference>
<evidence type="ECO:0000256" key="3">
    <source>
        <dbReference type="ARBA" id="ARBA00022548"/>
    </source>
</evidence>
<accession>A0ABP8I9E3</accession>
<evidence type="ECO:0000256" key="2">
    <source>
        <dbReference type="ARBA" id="ARBA00010790"/>
    </source>
</evidence>
<evidence type="ECO:0000313" key="21">
    <source>
        <dbReference type="Proteomes" id="UP001500975"/>
    </source>
</evidence>
<sequence>MTMQPIARPAGEIAAHYTVVVVGSGYGAGVAASRLARAGQSVCVLERGREILPGAFPNDMATARADMQIDGARGRLGPADGLYNLHLNDDMLAMVGCGLGGTSLINANVALEIDPRLFEATPWPAEFRRDPALLDPYVARARQMLDPSPYPEDSPDFPPLNKLMALQKSAATMKKPFKRPPIAVNFADQVNPFGVAQPRCNLCGDCTSGCNVGAKNTTRMNYLPDAHNHGAQIFTGARVSHVAREGTRWRVFFDEVALRGDDAAAPQAGTGGRRSVTAELVMLGAGALGSTEILLRSKAQGLPLSDRLGQRFSGNGDVLALGYNSYWQSGTDAEGQPVQRPINGVGAGRNDVAPADRPGPCITGLIDMRDTPAVGEGLVIEEGVIPGALAPLLPPALFFADALRGGEFAYGAVQAKSRLLDAQALGEAVQSDPGSLTALAYTGAVARTQTYLVMSVDESAGRLHLQDDRLRIDWPQAGDSPTIARDEAWLRAANDAIQGQFVPNPLSADSLGRKLITVHPLGGCGMGDSARDGVINHQGQVFAGPEGDAVHEGLYVCDGAALPGAAGVNPLLTISALAERACQNLCDARGWTIDFGMQPRRPLPAEGEPAPPRVPARGLLERLEREIAEIAHDAEALLHSATGHLEAGAIELARHAIRKLIENDPALLSPSFQFTETMQGWISTEAVVPRTAAAQRIADDYEVAAAWGRVRGQSMRFELTIHTPDLYQMISDPTHAASIAGSVSCPALWPEPMPVVSGVFHLLPPDAQQVETWTMTYEMMLQRGSGRLRFKGHKVLRQRAGSSPWTDTTTLFVRVHDVDGAARPVVAQGILTLDLEDLMWQASSLRLEPPASLPGAVEAQVPAARDAINAVYLAKFAGFFATTLFRAYGGLLSNLNNFPALDLPHLQRRALRAPAPVVHRVDVGEGFCIKLTRYAGGARGPVVLAPGFSVRASSFATDTVDQNLVEALCARGWDVWLFDYRASPDSGSPIAPFTIDDIARVDWPAAVQFILQATGARDLQAIAHCVGSMSLLMALLEGMTGVRSIIASQLTLHPVTNWLNQAKADLGLAGLLEGYAPLNERFDSVPGTTDLDRAIDTLAWKVPIPAGEECKNPLCRRVFSIFGPSYTHSQLNHATHTALSEMFGCVSLRPFEQLSLMMQQARAVDREGRDVYMTPDKAKRLALPISFVAGANNALFFPETCIRTQRWLSAFNDPALYTRQVFDGYAHMDLFIGRDAARDVFPYLISQLERG</sequence>
<dbReference type="Pfam" id="PF05199">
    <property type="entry name" value="GMC_oxred_C"/>
    <property type="match status" value="1"/>
</dbReference>
<dbReference type="Pfam" id="PF00561">
    <property type="entry name" value="Abhydrolase_1"/>
    <property type="match status" value="1"/>
</dbReference>
<dbReference type="InterPro" id="IPR029058">
    <property type="entry name" value="AB_hydrolase_fold"/>
</dbReference>
<dbReference type="PANTHER" id="PTHR47470">
    <property type="entry name" value="CHOLESTEROL OXIDASE"/>
    <property type="match status" value="1"/>
</dbReference>
<dbReference type="SUPFAM" id="SSF51905">
    <property type="entry name" value="FAD/NAD(P)-binding domain"/>
    <property type="match status" value="1"/>
</dbReference>
<keyword evidence="9" id="KW-0753">Steroid metabolism</keyword>
<dbReference type="RefSeq" id="WP_345540795.1">
    <property type="nucleotide sequence ID" value="NZ_BAABGJ010000080.1"/>
</dbReference>
<evidence type="ECO:0000256" key="8">
    <source>
        <dbReference type="ARBA" id="ARBA00023166"/>
    </source>
</evidence>
<evidence type="ECO:0000259" key="18">
    <source>
        <dbReference type="Pfam" id="PF00732"/>
    </source>
</evidence>
<evidence type="ECO:0000256" key="4">
    <source>
        <dbReference type="ARBA" id="ARBA00022630"/>
    </source>
</evidence>
<comment type="caution">
    <text evidence="20">The sequence shown here is derived from an EMBL/GenBank/DDBJ whole genome shotgun (WGS) entry which is preliminary data.</text>
</comment>
<dbReference type="EC" id="5.3.3.1" evidence="11"/>
<dbReference type="Gene3D" id="3.30.410.10">
    <property type="entry name" value="Cholesterol Oxidase, domain 2"/>
    <property type="match status" value="1"/>
</dbReference>
<keyword evidence="8" id="KW-1207">Sterol metabolism</keyword>
<dbReference type="InterPro" id="IPR000172">
    <property type="entry name" value="GMC_OxRdtase_N"/>
</dbReference>
<feature type="domain" description="AB hydrolase-1" evidence="17">
    <location>
        <begin position="941"/>
        <end position="1057"/>
    </location>
</feature>
<evidence type="ECO:0000256" key="10">
    <source>
        <dbReference type="ARBA" id="ARBA00023235"/>
    </source>
</evidence>
<evidence type="ECO:0000259" key="17">
    <source>
        <dbReference type="Pfam" id="PF00561"/>
    </source>
</evidence>
<evidence type="ECO:0000256" key="13">
    <source>
        <dbReference type="ARBA" id="ARBA00049723"/>
    </source>
</evidence>
<evidence type="ECO:0000256" key="11">
    <source>
        <dbReference type="ARBA" id="ARBA00038856"/>
    </source>
</evidence>
<evidence type="ECO:0000313" key="20">
    <source>
        <dbReference type="EMBL" id="GAA4354212.1"/>
    </source>
</evidence>
<comment type="cofactor">
    <cofactor evidence="1">
        <name>FAD</name>
        <dbReference type="ChEBI" id="CHEBI:57692"/>
    </cofactor>
</comment>